<dbReference type="GO" id="GO:0032259">
    <property type="term" value="P:methylation"/>
    <property type="evidence" value="ECO:0007669"/>
    <property type="project" value="UniProtKB-KW"/>
</dbReference>
<dbReference type="GO" id="GO:0008983">
    <property type="term" value="F:protein-glutamate O-methyltransferase activity"/>
    <property type="evidence" value="ECO:0007669"/>
    <property type="project" value="UniProtKB-EC"/>
</dbReference>
<dbReference type="SUPFAM" id="SSF53335">
    <property type="entry name" value="S-adenosyl-L-methionine-dependent methyltransferases"/>
    <property type="match status" value="1"/>
</dbReference>
<dbReference type="PANTHER" id="PTHR24422:SF19">
    <property type="entry name" value="CHEMOTAXIS PROTEIN METHYLTRANSFERASE"/>
    <property type="match status" value="1"/>
</dbReference>
<dbReference type="InterPro" id="IPR022641">
    <property type="entry name" value="CheR_N"/>
</dbReference>
<accession>A0A3B1B0W1</accession>
<evidence type="ECO:0000256" key="3">
    <source>
        <dbReference type="ARBA" id="ARBA00022603"/>
    </source>
</evidence>
<dbReference type="Gene3D" id="1.10.155.10">
    <property type="entry name" value="Chemotaxis receptor methyltransferase CheR, N-terminal domain"/>
    <property type="match status" value="1"/>
</dbReference>
<evidence type="ECO:0000256" key="5">
    <source>
        <dbReference type="ARBA" id="ARBA00022691"/>
    </source>
</evidence>
<dbReference type="AlphaFoldDB" id="A0A3B1B0W1"/>
<dbReference type="InterPro" id="IPR050903">
    <property type="entry name" value="Bact_Chemotaxis_MeTrfase"/>
</dbReference>
<evidence type="ECO:0000259" key="6">
    <source>
        <dbReference type="PROSITE" id="PS50123"/>
    </source>
</evidence>
<evidence type="ECO:0000256" key="4">
    <source>
        <dbReference type="ARBA" id="ARBA00022679"/>
    </source>
</evidence>
<dbReference type="EMBL" id="UOFX01000029">
    <property type="protein sequence ID" value="VAX07711.1"/>
    <property type="molecule type" value="Genomic_DNA"/>
</dbReference>
<dbReference type="PRINTS" id="PR00996">
    <property type="entry name" value="CHERMTFRASE"/>
</dbReference>
<keyword evidence="5" id="KW-0949">S-adenosyl-L-methionine</keyword>
<organism evidence="7">
    <name type="scientific">hydrothermal vent metagenome</name>
    <dbReference type="NCBI Taxonomy" id="652676"/>
    <lineage>
        <taxon>unclassified sequences</taxon>
        <taxon>metagenomes</taxon>
        <taxon>ecological metagenomes</taxon>
    </lineage>
</organism>
<dbReference type="InterPro" id="IPR000780">
    <property type="entry name" value="CheR_MeTrfase"/>
</dbReference>
<dbReference type="InterPro" id="IPR036804">
    <property type="entry name" value="CheR_N_sf"/>
</dbReference>
<gene>
    <name evidence="7" type="ORF">MNBD_GAMMA26-825</name>
</gene>
<keyword evidence="3 7" id="KW-0489">Methyltransferase</keyword>
<dbReference type="InterPro" id="IPR022642">
    <property type="entry name" value="CheR_C"/>
</dbReference>
<evidence type="ECO:0000313" key="7">
    <source>
        <dbReference type="EMBL" id="VAX07711.1"/>
    </source>
</evidence>
<dbReference type="InterPro" id="IPR029063">
    <property type="entry name" value="SAM-dependent_MTases_sf"/>
</dbReference>
<name>A0A3B1B0W1_9ZZZZ</name>
<comment type="catalytic activity">
    <reaction evidence="1">
        <text>L-glutamyl-[protein] + S-adenosyl-L-methionine = [protein]-L-glutamate 5-O-methyl ester + S-adenosyl-L-homocysteine</text>
        <dbReference type="Rhea" id="RHEA:24452"/>
        <dbReference type="Rhea" id="RHEA-COMP:10208"/>
        <dbReference type="Rhea" id="RHEA-COMP:10311"/>
        <dbReference type="ChEBI" id="CHEBI:29973"/>
        <dbReference type="ChEBI" id="CHEBI:57856"/>
        <dbReference type="ChEBI" id="CHEBI:59789"/>
        <dbReference type="ChEBI" id="CHEBI:82795"/>
        <dbReference type="EC" id="2.1.1.80"/>
    </reaction>
</comment>
<dbReference type="PIRSF" id="PIRSF000410">
    <property type="entry name" value="CheR"/>
    <property type="match status" value="1"/>
</dbReference>
<dbReference type="InterPro" id="IPR026024">
    <property type="entry name" value="Chemotaxis_MeTrfase_CheR"/>
</dbReference>
<dbReference type="EC" id="2.1.1.80" evidence="2"/>
<dbReference type="Pfam" id="PF03705">
    <property type="entry name" value="CheR_N"/>
    <property type="match status" value="1"/>
</dbReference>
<protein>
    <recommendedName>
        <fullName evidence="2">protein-glutamate O-methyltransferase</fullName>
        <ecNumber evidence="2">2.1.1.80</ecNumber>
    </recommendedName>
</protein>
<dbReference type="PROSITE" id="PS50123">
    <property type="entry name" value="CHER"/>
    <property type="match status" value="1"/>
</dbReference>
<evidence type="ECO:0000256" key="2">
    <source>
        <dbReference type="ARBA" id="ARBA00012534"/>
    </source>
</evidence>
<feature type="domain" description="CheR-type methyltransferase" evidence="6">
    <location>
        <begin position="3"/>
        <end position="280"/>
    </location>
</feature>
<dbReference type="PANTHER" id="PTHR24422">
    <property type="entry name" value="CHEMOTAXIS PROTEIN METHYLTRANSFERASE"/>
    <property type="match status" value="1"/>
</dbReference>
<dbReference type="Gene3D" id="3.40.50.150">
    <property type="entry name" value="Vaccinia Virus protein VP39"/>
    <property type="match status" value="1"/>
</dbReference>
<dbReference type="Pfam" id="PF01739">
    <property type="entry name" value="CheR"/>
    <property type="match status" value="1"/>
</dbReference>
<dbReference type="SUPFAM" id="SSF47757">
    <property type="entry name" value="Chemotaxis receptor methyltransferase CheR, N-terminal domain"/>
    <property type="match status" value="1"/>
</dbReference>
<proteinExistence type="predicted"/>
<evidence type="ECO:0000256" key="1">
    <source>
        <dbReference type="ARBA" id="ARBA00001541"/>
    </source>
</evidence>
<reference evidence="7" key="1">
    <citation type="submission" date="2018-06" db="EMBL/GenBank/DDBJ databases">
        <authorList>
            <person name="Zhirakovskaya E."/>
        </authorList>
    </citation>
    <scope>NUCLEOTIDE SEQUENCE</scope>
</reference>
<dbReference type="SMART" id="SM00138">
    <property type="entry name" value="MeTrc"/>
    <property type="match status" value="1"/>
</dbReference>
<keyword evidence="4 7" id="KW-0808">Transferase</keyword>
<sequence>MTEKTREFKFTKRDFDFIRRISNERTGIVVSDEKFDMFYARLSRRVRELGLKSFSQYCDLLKNDAGGDEVLELVNAVTTNLTAFFRENHHFEYLQDTVLPQLRKINKADHKIRIWSAGCSTGEEPYSLAITLRETIAANGGWDARILATDIDSSVLSRASKGVYAIDRVNGIPKARLRRWFMKGHGQQKGLVRSKPEIRSLIDFAQLNLMEDWTVDGPMDLIFCRNVIIYFDRDTKIKLINRYADNLKEGGYLFVGHSESLFKICDRFELIGNTIYRKTG</sequence>